<name>A0A933RY82_RHOPL</name>
<evidence type="ECO:0008006" key="3">
    <source>
        <dbReference type="Google" id="ProtNLM"/>
    </source>
</evidence>
<comment type="caution">
    <text evidence="1">The sequence shown here is derived from an EMBL/GenBank/DDBJ whole genome shotgun (WGS) entry which is preliminary data.</text>
</comment>
<dbReference type="Gene3D" id="3.40.50.1820">
    <property type="entry name" value="alpha/beta hydrolase"/>
    <property type="match status" value="1"/>
</dbReference>
<dbReference type="AlphaFoldDB" id="A0A933RY82"/>
<dbReference type="Proteomes" id="UP000782519">
    <property type="component" value="Unassembled WGS sequence"/>
</dbReference>
<gene>
    <name evidence="1" type="ORF">HZA66_15700</name>
</gene>
<dbReference type="InterPro" id="IPR029058">
    <property type="entry name" value="AB_hydrolase_fold"/>
</dbReference>
<protein>
    <recommendedName>
        <fullName evidence="3">Alpha/beta hydrolase</fullName>
    </recommendedName>
</protein>
<dbReference type="SUPFAM" id="SSF53474">
    <property type="entry name" value="alpha/beta-Hydrolases"/>
    <property type="match status" value="1"/>
</dbReference>
<evidence type="ECO:0000313" key="1">
    <source>
        <dbReference type="EMBL" id="MBI5130885.1"/>
    </source>
</evidence>
<sequence>MLGGSAEAPELPGFPEAGIARYLKSFDPPGAVVAIPWRHDADLDGYYLPCSDAGTQPTPVIVGIGETYGKGALLTALARPARDRRLALLCVDLGSAGDTSVQRCAIRPESCVSAVVDYLVEQPEIDPARIAVIADGSPSSLVARGVAMDGRVAAAVCDGGLWEQWEHAQTTRLSSGLHAIAPRPIAASIRCPTLIPLRPDSGIDPAYARQLLANGRSDRRNNISVADYAATDAGTVAASILDWVDRQLNRSPRRGPVAVI</sequence>
<accession>A0A933RY82</accession>
<reference evidence="1" key="1">
    <citation type="submission" date="2020-07" db="EMBL/GenBank/DDBJ databases">
        <title>Huge and variable diversity of episymbiotic CPR bacteria and DPANN archaea in groundwater ecosystems.</title>
        <authorList>
            <person name="He C.Y."/>
            <person name="Keren R."/>
            <person name="Whittaker M."/>
            <person name="Farag I.F."/>
            <person name="Doudna J."/>
            <person name="Cate J.H.D."/>
            <person name="Banfield J.F."/>
        </authorList>
    </citation>
    <scope>NUCLEOTIDE SEQUENCE</scope>
    <source>
        <strain evidence="1">NC_groundwater_1818_Pr3_B-0.1um_66_35</strain>
    </source>
</reference>
<proteinExistence type="predicted"/>
<evidence type="ECO:0000313" key="2">
    <source>
        <dbReference type="Proteomes" id="UP000782519"/>
    </source>
</evidence>
<organism evidence="1 2">
    <name type="scientific">Rhodopseudomonas palustris</name>
    <dbReference type="NCBI Taxonomy" id="1076"/>
    <lineage>
        <taxon>Bacteria</taxon>
        <taxon>Pseudomonadati</taxon>
        <taxon>Pseudomonadota</taxon>
        <taxon>Alphaproteobacteria</taxon>
        <taxon>Hyphomicrobiales</taxon>
        <taxon>Nitrobacteraceae</taxon>
        <taxon>Rhodopseudomonas</taxon>
    </lineage>
</organism>
<dbReference type="EMBL" id="JACRJB010000047">
    <property type="protein sequence ID" value="MBI5130885.1"/>
    <property type="molecule type" value="Genomic_DNA"/>
</dbReference>